<feature type="transmembrane region" description="Helical" evidence="7">
    <location>
        <begin position="525"/>
        <end position="544"/>
    </location>
</feature>
<evidence type="ECO:0000256" key="1">
    <source>
        <dbReference type="ARBA" id="ARBA00004123"/>
    </source>
</evidence>
<dbReference type="SMART" id="SM00906">
    <property type="entry name" value="Fungal_trans"/>
    <property type="match status" value="1"/>
</dbReference>
<name>A0A9P9ALE4_9HYPO</name>
<evidence type="ECO:0000256" key="4">
    <source>
        <dbReference type="ARBA" id="ARBA00023163"/>
    </source>
</evidence>
<evidence type="ECO:0000256" key="7">
    <source>
        <dbReference type="SAM" id="Phobius"/>
    </source>
</evidence>
<feature type="compositionally biased region" description="Polar residues" evidence="6">
    <location>
        <begin position="77"/>
        <end position="86"/>
    </location>
</feature>
<dbReference type="PANTHER" id="PTHR47540">
    <property type="entry name" value="THIAMINE REPRESSIBLE GENES REGULATORY PROTEIN THI5"/>
    <property type="match status" value="1"/>
</dbReference>
<dbReference type="PANTHER" id="PTHR47540:SF3">
    <property type="entry name" value="ZN(II)2CYS6 TRANSCRIPTION FACTOR (EUROFUNG)"/>
    <property type="match status" value="1"/>
</dbReference>
<evidence type="ECO:0000256" key="6">
    <source>
        <dbReference type="SAM" id="MobiDB-lite"/>
    </source>
</evidence>
<dbReference type="GO" id="GO:0005634">
    <property type="term" value="C:nucleus"/>
    <property type="evidence" value="ECO:0007669"/>
    <property type="project" value="UniProtKB-SubCell"/>
</dbReference>
<keyword evidence="3" id="KW-0238">DNA-binding</keyword>
<evidence type="ECO:0000256" key="2">
    <source>
        <dbReference type="ARBA" id="ARBA00023015"/>
    </source>
</evidence>
<evidence type="ECO:0000259" key="8">
    <source>
        <dbReference type="SMART" id="SM00906"/>
    </source>
</evidence>
<dbReference type="GO" id="GO:0045944">
    <property type="term" value="P:positive regulation of transcription by RNA polymerase II"/>
    <property type="evidence" value="ECO:0007669"/>
    <property type="project" value="TreeGrafter"/>
</dbReference>
<dbReference type="Pfam" id="PF04082">
    <property type="entry name" value="Fungal_trans"/>
    <property type="match status" value="1"/>
</dbReference>
<dbReference type="GO" id="GO:0043565">
    <property type="term" value="F:sequence-specific DNA binding"/>
    <property type="evidence" value="ECO:0007669"/>
    <property type="project" value="TreeGrafter"/>
</dbReference>
<protein>
    <submittedName>
        <fullName evidence="9">Fungal-specific transcription factor domain-containing protein</fullName>
    </submittedName>
</protein>
<keyword evidence="2" id="KW-0805">Transcription regulation</keyword>
<dbReference type="OrthoDB" id="2579025at2759"/>
<dbReference type="InterPro" id="IPR007219">
    <property type="entry name" value="XnlR_reg_dom"/>
</dbReference>
<keyword evidence="7" id="KW-0812">Transmembrane</keyword>
<reference evidence="9 10" key="1">
    <citation type="journal article" date="2021" name="Nat. Commun.">
        <title>Genetic determinants of endophytism in the Arabidopsis root mycobiome.</title>
        <authorList>
            <person name="Mesny F."/>
            <person name="Miyauchi S."/>
            <person name="Thiergart T."/>
            <person name="Pickel B."/>
            <person name="Atanasova L."/>
            <person name="Karlsson M."/>
            <person name="Huettel B."/>
            <person name="Barry K.W."/>
            <person name="Haridas S."/>
            <person name="Chen C."/>
            <person name="Bauer D."/>
            <person name="Andreopoulos W."/>
            <person name="Pangilinan J."/>
            <person name="LaButti K."/>
            <person name="Riley R."/>
            <person name="Lipzen A."/>
            <person name="Clum A."/>
            <person name="Drula E."/>
            <person name="Henrissat B."/>
            <person name="Kohler A."/>
            <person name="Grigoriev I.V."/>
            <person name="Martin F.M."/>
            <person name="Hacquard S."/>
        </authorList>
    </citation>
    <scope>NUCLEOTIDE SEQUENCE [LARGE SCALE GENOMIC DNA]</scope>
    <source>
        <strain evidence="9 10">MPI-CAGE-CH-0241</strain>
    </source>
</reference>
<dbReference type="EMBL" id="JAGPYM010000039">
    <property type="protein sequence ID" value="KAH6874439.1"/>
    <property type="molecule type" value="Genomic_DNA"/>
</dbReference>
<feature type="domain" description="Xylanolytic transcriptional activator regulatory" evidence="8">
    <location>
        <begin position="290"/>
        <end position="366"/>
    </location>
</feature>
<sequence>MPSDRLLLPMPTTDDSQVSRKRKRNERTRCTFDSSYARGRAPAIPASSEVEDENTGIPEEHMMTPSKSPSGPEPQCSVVSTSTDSQHVAGLQSGDLSFNVPTSSQQSPEPSQEDLQGHYIGPASGVSFLLRVQKRLHQAISFSLPSSSIFTFGDAPLHPPDFDPSFCMMPPRQDTQCLVDRYFDFAMPTYRFLHRPTIQEWFDEFYDTLGAMRDAHNAPGKVALLFMVFAHARVYMPENERPGPPDLSTRYYLAADHQLSKESGSIRLTSVQARLLQCYYLLTQSRVNHCWSQFGTVTNLALAIGLNRNKLPGVRSGLNHIEVESRRRTFWCAYTLDAYLSVSLGRPRSFHDDDIDTELPACVDDHEITRDHINTCARGYSVMLAPLAHMKLARIICKILRALYSVKPVSATRRAEETEHISKELTEWRAELSRFLDADFFSASFLIPIFQRQRNVLNMTYWHAIILTHRQSVLNNLAQMSQQDRAVAGNENPRVDESVQQCLLAAMDTVNAIDEITQSRQMFRAFWITAYFAFTAAMVLYIYVIQDRASPPEAYSNYFAAATRCQSHMSAIAMKGSLFERYCLVLEELRLEALRQAKHMNPPTTAMGGIEGNSQDNGFQVISMPIASSPSGGASSFTDLIGETVIDFNGMPNPALTDFSGWSQFASMVSSGLGNFDAFLNDDTFRL</sequence>
<keyword evidence="10" id="KW-1185">Reference proteome</keyword>
<evidence type="ECO:0000256" key="5">
    <source>
        <dbReference type="ARBA" id="ARBA00023242"/>
    </source>
</evidence>
<evidence type="ECO:0000313" key="10">
    <source>
        <dbReference type="Proteomes" id="UP000777438"/>
    </source>
</evidence>
<keyword evidence="4" id="KW-0804">Transcription</keyword>
<comment type="caution">
    <text evidence="9">The sequence shown here is derived from an EMBL/GenBank/DDBJ whole genome shotgun (WGS) entry which is preliminary data.</text>
</comment>
<dbReference type="InterPro" id="IPR051711">
    <property type="entry name" value="Stress_Response_Reg"/>
</dbReference>
<evidence type="ECO:0000256" key="3">
    <source>
        <dbReference type="ARBA" id="ARBA00023125"/>
    </source>
</evidence>
<feature type="region of interest" description="Disordered" evidence="6">
    <location>
        <begin position="1"/>
        <end position="118"/>
    </location>
</feature>
<comment type="subcellular location">
    <subcellularLocation>
        <location evidence="1">Nucleus</location>
    </subcellularLocation>
</comment>
<keyword evidence="7" id="KW-0472">Membrane</keyword>
<evidence type="ECO:0000313" key="9">
    <source>
        <dbReference type="EMBL" id="KAH6874439.1"/>
    </source>
</evidence>
<keyword evidence="7" id="KW-1133">Transmembrane helix</keyword>
<dbReference type="Proteomes" id="UP000777438">
    <property type="component" value="Unassembled WGS sequence"/>
</dbReference>
<keyword evidence="5" id="KW-0539">Nucleus</keyword>
<dbReference type="GO" id="GO:0006351">
    <property type="term" value="P:DNA-templated transcription"/>
    <property type="evidence" value="ECO:0007669"/>
    <property type="project" value="InterPro"/>
</dbReference>
<accession>A0A9P9ALE4</accession>
<gene>
    <name evidence="9" type="ORF">B0T10DRAFT_586415</name>
</gene>
<dbReference type="AlphaFoldDB" id="A0A9P9ALE4"/>
<dbReference type="CDD" id="cd12148">
    <property type="entry name" value="fungal_TF_MHR"/>
    <property type="match status" value="1"/>
</dbReference>
<organism evidence="9 10">
    <name type="scientific">Thelonectria olida</name>
    <dbReference type="NCBI Taxonomy" id="1576542"/>
    <lineage>
        <taxon>Eukaryota</taxon>
        <taxon>Fungi</taxon>
        <taxon>Dikarya</taxon>
        <taxon>Ascomycota</taxon>
        <taxon>Pezizomycotina</taxon>
        <taxon>Sordariomycetes</taxon>
        <taxon>Hypocreomycetidae</taxon>
        <taxon>Hypocreales</taxon>
        <taxon>Nectriaceae</taxon>
        <taxon>Thelonectria</taxon>
    </lineage>
</organism>
<proteinExistence type="predicted"/>
<dbReference type="GO" id="GO:0008270">
    <property type="term" value="F:zinc ion binding"/>
    <property type="evidence" value="ECO:0007669"/>
    <property type="project" value="InterPro"/>
</dbReference>